<dbReference type="SUPFAM" id="SSF48695">
    <property type="entry name" value="Multiheme cytochromes"/>
    <property type="match status" value="1"/>
</dbReference>
<keyword evidence="3" id="KW-0813">Transport</keyword>
<keyword evidence="8" id="KW-0732">Signal</keyword>
<feature type="signal peptide" evidence="8">
    <location>
        <begin position="1"/>
        <end position="24"/>
    </location>
</feature>
<evidence type="ECO:0000256" key="5">
    <source>
        <dbReference type="ARBA" id="ARBA00022723"/>
    </source>
</evidence>
<gene>
    <name evidence="10" type="ORF">ET418_17880</name>
</gene>
<dbReference type="InterPro" id="IPR036280">
    <property type="entry name" value="Multihaem_cyt_sf"/>
</dbReference>
<keyword evidence="5" id="KW-0479">Metal-binding</keyword>
<dbReference type="Gene3D" id="1.10.1130.10">
    <property type="entry name" value="Flavocytochrome C3, Chain A"/>
    <property type="match status" value="1"/>
</dbReference>
<dbReference type="InterPro" id="IPR012286">
    <property type="entry name" value="Tetrahaem_cytochrome"/>
</dbReference>
<dbReference type="EMBL" id="SRSD01000015">
    <property type="protein sequence ID" value="KAA0887965.1"/>
    <property type="molecule type" value="Genomic_DNA"/>
</dbReference>
<evidence type="ECO:0000256" key="2">
    <source>
        <dbReference type="ARBA" id="ARBA00004196"/>
    </source>
</evidence>
<evidence type="ECO:0000259" key="9">
    <source>
        <dbReference type="Pfam" id="PF14537"/>
    </source>
</evidence>
<feature type="chain" id="PRO_5022937247" description="Tetrahaem cytochrome domain-containing protein" evidence="8">
    <location>
        <begin position="25"/>
        <end position="116"/>
    </location>
</feature>
<sequence>MKKTVAVGVIMAMAVLSASISLYAGDKKMSLADKHKSEGVACVSCHGKDVNEIVPNQNCLACHESFEKIAERTKDMPINPHKSAHFIDLECSTCHDGHKDGTVFCQSCHGPITRHK</sequence>
<organism evidence="10 11">
    <name type="scientific">Oryzomonas rubra</name>
    <dbReference type="NCBI Taxonomy" id="2509454"/>
    <lineage>
        <taxon>Bacteria</taxon>
        <taxon>Pseudomonadati</taxon>
        <taxon>Thermodesulfobacteriota</taxon>
        <taxon>Desulfuromonadia</taxon>
        <taxon>Geobacterales</taxon>
        <taxon>Geobacteraceae</taxon>
        <taxon>Oryzomonas</taxon>
    </lineage>
</organism>
<accession>A0A5A9X6G5</accession>
<comment type="caution">
    <text evidence="10">The sequence shown here is derived from an EMBL/GenBank/DDBJ whole genome shotgun (WGS) entry which is preliminary data.</text>
</comment>
<proteinExistence type="predicted"/>
<keyword evidence="4" id="KW-0349">Heme</keyword>
<comment type="subcellular location">
    <subcellularLocation>
        <location evidence="2">Cell envelope</location>
    </subcellularLocation>
</comment>
<dbReference type="AlphaFoldDB" id="A0A5A9X6G5"/>
<dbReference type="RefSeq" id="WP_149309996.1">
    <property type="nucleotide sequence ID" value="NZ_SRSD01000015.1"/>
</dbReference>
<name>A0A5A9X6G5_9BACT</name>
<evidence type="ECO:0000313" key="10">
    <source>
        <dbReference type="EMBL" id="KAA0887965.1"/>
    </source>
</evidence>
<keyword evidence="7" id="KW-0408">Iron</keyword>
<evidence type="ECO:0000256" key="6">
    <source>
        <dbReference type="ARBA" id="ARBA00022982"/>
    </source>
</evidence>
<evidence type="ECO:0000256" key="3">
    <source>
        <dbReference type="ARBA" id="ARBA00022448"/>
    </source>
</evidence>
<dbReference type="GO" id="GO:0030313">
    <property type="term" value="C:cell envelope"/>
    <property type="evidence" value="ECO:0007669"/>
    <property type="project" value="UniProtKB-SubCell"/>
</dbReference>
<evidence type="ECO:0000256" key="1">
    <source>
        <dbReference type="ARBA" id="ARBA00001926"/>
    </source>
</evidence>
<keyword evidence="11" id="KW-1185">Reference proteome</keyword>
<dbReference type="GO" id="GO:0046872">
    <property type="term" value="F:metal ion binding"/>
    <property type="evidence" value="ECO:0007669"/>
    <property type="project" value="UniProtKB-KW"/>
</dbReference>
<evidence type="ECO:0000256" key="7">
    <source>
        <dbReference type="ARBA" id="ARBA00023004"/>
    </source>
</evidence>
<comment type="cofactor">
    <cofactor evidence="1">
        <name>heme c</name>
        <dbReference type="ChEBI" id="CHEBI:61717"/>
    </cofactor>
</comment>
<keyword evidence="6" id="KW-0249">Electron transport</keyword>
<evidence type="ECO:0000256" key="8">
    <source>
        <dbReference type="SAM" id="SignalP"/>
    </source>
</evidence>
<evidence type="ECO:0000256" key="4">
    <source>
        <dbReference type="ARBA" id="ARBA00022617"/>
    </source>
</evidence>
<dbReference type="Proteomes" id="UP000324298">
    <property type="component" value="Unassembled WGS sequence"/>
</dbReference>
<dbReference type="Pfam" id="PF14537">
    <property type="entry name" value="Cytochrom_c3_2"/>
    <property type="match status" value="1"/>
</dbReference>
<dbReference type="OrthoDB" id="9814800at2"/>
<feature type="domain" description="Tetrahaem cytochrome" evidence="9">
    <location>
        <begin position="35"/>
        <end position="109"/>
    </location>
</feature>
<evidence type="ECO:0000313" key="11">
    <source>
        <dbReference type="Proteomes" id="UP000324298"/>
    </source>
</evidence>
<protein>
    <recommendedName>
        <fullName evidence="9">Tetrahaem cytochrome domain-containing protein</fullName>
    </recommendedName>
</protein>
<reference evidence="10 11" key="1">
    <citation type="submission" date="2019-04" db="EMBL/GenBank/DDBJ databases">
        <title>Geobacter ruber sp. nov., ferric-reducing bacteria isolated from paddy soil.</title>
        <authorList>
            <person name="Xu Z."/>
            <person name="Masuda Y."/>
            <person name="Itoh H."/>
            <person name="Senoo K."/>
        </authorList>
    </citation>
    <scope>NUCLEOTIDE SEQUENCE [LARGE SCALE GENOMIC DNA]</scope>
    <source>
        <strain evidence="10 11">Red88</strain>
    </source>
</reference>